<dbReference type="OrthoDB" id="5428890at2759"/>
<dbReference type="eggNOG" id="ENOG502SK62">
    <property type="taxonomic scope" value="Eukaryota"/>
</dbReference>
<evidence type="ECO:0000313" key="2">
    <source>
        <dbReference type="EMBL" id="EKG14859.1"/>
    </source>
</evidence>
<keyword evidence="1" id="KW-0472">Membrane</keyword>
<dbReference type="InParanoid" id="K2RXB3"/>
<evidence type="ECO:0000256" key="1">
    <source>
        <dbReference type="SAM" id="Phobius"/>
    </source>
</evidence>
<sequence length="379" mass="42684">MAKVIDLELDQPLLRYSEDGTIAKSLQAKIASQLFGTSVCTSEKYRTGLETYFAHFQKELNLWSATQQDIAIDTINDFLELVDHLIKYKDSPRDSAEVLAFFPTIDSGAVEGQVRKVGDTKIALAKRYPYTTRKAANNALELAVGLWLMVYMGPSDSNIFVGRSHLKWPTGSALNDVVLEAFPKIPQHVAVKGCNFRQGLNAYNLERIGGFQIKWTSSFKDHLALDEDTGTIVLYHLATVLSLRKQEEGQNVFPAGLVDETCRTLALLLPPFDVRGKQWFIQADKRARGALDGSAMQQSLGPRGREIESFEFWHHRLCAIAEAFDGVEPRGFKAWWFDRRSRVQWINFWIATTVLFLTIVFGLISSVTGLIQAYISLQQ</sequence>
<comment type="caution">
    <text evidence="2">The sequence shown here is derived from an EMBL/GenBank/DDBJ whole genome shotgun (WGS) entry which is preliminary data.</text>
</comment>
<reference evidence="2 3" key="1">
    <citation type="journal article" date="2012" name="BMC Genomics">
        <title>Tools to kill: Genome of one of the most destructive plant pathogenic fungi Macrophomina phaseolina.</title>
        <authorList>
            <person name="Islam M.S."/>
            <person name="Haque M.S."/>
            <person name="Islam M.M."/>
            <person name="Emdad E.M."/>
            <person name="Halim A."/>
            <person name="Hossen Q.M.M."/>
            <person name="Hossain M.Z."/>
            <person name="Ahmed B."/>
            <person name="Rahim S."/>
            <person name="Rahman M.S."/>
            <person name="Alam M.M."/>
            <person name="Hou S."/>
            <person name="Wan X."/>
            <person name="Saito J.A."/>
            <person name="Alam M."/>
        </authorList>
    </citation>
    <scope>NUCLEOTIDE SEQUENCE [LARGE SCALE GENOMIC DNA]</scope>
    <source>
        <strain evidence="2 3">MS6</strain>
    </source>
</reference>
<accession>K2RXB3</accession>
<protein>
    <submittedName>
        <fullName evidence="2">Uncharacterized protein</fullName>
    </submittedName>
</protein>
<proteinExistence type="predicted"/>
<evidence type="ECO:0000313" key="3">
    <source>
        <dbReference type="Proteomes" id="UP000007129"/>
    </source>
</evidence>
<feature type="transmembrane region" description="Helical" evidence="1">
    <location>
        <begin position="348"/>
        <end position="375"/>
    </location>
</feature>
<dbReference type="Proteomes" id="UP000007129">
    <property type="component" value="Unassembled WGS sequence"/>
</dbReference>
<keyword evidence="1" id="KW-0812">Transmembrane</keyword>
<name>K2RXB3_MACPH</name>
<dbReference type="VEuPathDB" id="FungiDB:MPH_07982"/>
<dbReference type="HOGENOM" id="CLU_053383_0_0_1"/>
<gene>
    <name evidence="2" type="ORF">MPH_07982</name>
</gene>
<keyword evidence="1" id="KW-1133">Transmembrane helix</keyword>
<dbReference type="EMBL" id="AHHD01000336">
    <property type="protein sequence ID" value="EKG14859.1"/>
    <property type="molecule type" value="Genomic_DNA"/>
</dbReference>
<dbReference type="AlphaFoldDB" id="K2RXB3"/>
<organism evidence="2 3">
    <name type="scientific">Macrophomina phaseolina (strain MS6)</name>
    <name type="common">Charcoal rot fungus</name>
    <dbReference type="NCBI Taxonomy" id="1126212"/>
    <lineage>
        <taxon>Eukaryota</taxon>
        <taxon>Fungi</taxon>
        <taxon>Dikarya</taxon>
        <taxon>Ascomycota</taxon>
        <taxon>Pezizomycotina</taxon>
        <taxon>Dothideomycetes</taxon>
        <taxon>Dothideomycetes incertae sedis</taxon>
        <taxon>Botryosphaeriales</taxon>
        <taxon>Botryosphaeriaceae</taxon>
        <taxon>Macrophomina</taxon>
    </lineage>
</organism>